<comment type="caution">
    <text evidence="1">The sequence shown here is derived from an EMBL/GenBank/DDBJ whole genome shotgun (WGS) entry which is preliminary data.</text>
</comment>
<dbReference type="Gene3D" id="3.40.50.300">
    <property type="entry name" value="P-loop containing nucleotide triphosphate hydrolases"/>
    <property type="match status" value="1"/>
</dbReference>
<dbReference type="InterPro" id="IPR027417">
    <property type="entry name" value="P-loop_NTPase"/>
</dbReference>
<dbReference type="EMBL" id="CAJVPL010000007">
    <property type="protein sequence ID" value="CAG8433495.1"/>
    <property type="molecule type" value="Genomic_DNA"/>
</dbReference>
<dbReference type="AlphaFoldDB" id="A0A9N8V021"/>
<sequence>MNDCHHRNQTLARFLHEILPNSQILFQDDFFKPEVDIPIDPTTNLANWDCPDALDLKGFANVLREIKETGIIPETFVKKEDKNIMGKPVQLQRPSLIDELKRKVEDFLVLKHPQQQKQKQHKEKFEDRSSENNQVAINGNGHIDLEHCSHGTAQFTNWVFVIVDGFMLYWDQEVRMKLDVKFFVRASYETLKQRRESRSGYVTHEGYWIDPPDYFDDVVWPNYLKFHQHLTSARQERGIDISDLVVFKNEYKSPIDQNIERAINAILEYIDSKLTSQE</sequence>
<keyword evidence="2" id="KW-1185">Reference proteome</keyword>
<accession>A0A9N8V021</accession>
<evidence type="ECO:0000313" key="2">
    <source>
        <dbReference type="Proteomes" id="UP000789831"/>
    </source>
</evidence>
<gene>
    <name evidence="1" type="ORF">AGERDE_LOCUS152</name>
</gene>
<reference evidence="1" key="1">
    <citation type="submission" date="2021-06" db="EMBL/GenBank/DDBJ databases">
        <authorList>
            <person name="Kallberg Y."/>
            <person name="Tangrot J."/>
            <person name="Rosling A."/>
        </authorList>
    </citation>
    <scope>NUCLEOTIDE SEQUENCE</scope>
    <source>
        <strain evidence="1">MT106</strain>
    </source>
</reference>
<dbReference type="SUPFAM" id="SSF52540">
    <property type="entry name" value="P-loop containing nucleoside triphosphate hydrolases"/>
    <property type="match status" value="1"/>
</dbReference>
<dbReference type="CDD" id="cd02024">
    <property type="entry name" value="NRK1"/>
    <property type="match status" value="1"/>
</dbReference>
<organism evidence="1 2">
    <name type="scientific">Ambispora gerdemannii</name>
    <dbReference type="NCBI Taxonomy" id="144530"/>
    <lineage>
        <taxon>Eukaryota</taxon>
        <taxon>Fungi</taxon>
        <taxon>Fungi incertae sedis</taxon>
        <taxon>Mucoromycota</taxon>
        <taxon>Glomeromycotina</taxon>
        <taxon>Glomeromycetes</taxon>
        <taxon>Archaeosporales</taxon>
        <taxon>Ambisporaceae</taxon>
        <taxon>Ambispora</taxon>
    </lineage>
</organism>
<proteinExistence type="predicted"/>
<dbReference type="OrthoDB" id="10041966at2759"/>
<dbReference type="Proteomes" id="UP000789831">
    <property type="component" value="Unassembled WGS sequence"/>
</dbReference>
<protein>
    <submittedName>
        <fullName evidence="1">6718_t:CDS:1</fullName>
    </submittedName>
</protein>
<evidence type="ECO:0000313" key="1">
    <source>
        <dbReference type="EMBL" id="CAG8433495.1"/>
    </source>
</evidence>
<name>A0A9N8V021_9GLOM</name>